<keyword evidence="2" id="KW-1185">Reference proteome</keyword>
<proteinExistence type="predicted"/>
<sequence length="327" mass="38027">MTTYFDHTQVDRYRESLIKSREKTSVLKIKVLSVRSQLGPWPIFIFEGPDDKSLFGEWIRRLAPQLVYEPIIASGKDQALKYYDTLVSDVSEFDEWLYFFIDRDFDDLKGREPSAQIFITDHYAVENYVVNEQVLDEALKDELHCHGEIQIRAEVIEAFRKIFEDFLSIVKPLNFKLYCARRYDVAIDNLPKRISKIADIDYDGLTAAELPCEQGVTLAREFTLLEVSEATREFESLDPRTRYRGKFSMMFFVKWLEMLTLMRNTRTGVMTGLSGEFKVRCNFGELGRFASKSSPPGGLISFLERVQEHCVDYNLVRNCTQIKSCET</sequence>
<dbReference type="EMBL" id="CP140009">
    <property type="protein sequence ID" value="WQD71359.1"/>
    <property type="molecule type" value="Genomic_DNA"/>
</dbReference>
<evidence type="ECO:0000313" key="2">
    <source>
        <dbReference type="Proteomes" id="UP001325023"/>
    </source>
</evidence>
<name>A0ACD4XQ84_PSEFL</name>
<dbReference type="Proteomes" id="UP001325023">
    <property type="component" value="Chromosome"/>
</dbReference>
<reference evidence="1" key="1">
    <citation type="submission" date="2023-12" db="EMBL/GenBank/DDBJ databases">
        <title>Genome sequencing and assembly of bacterial species from a model synthetic community.</title>
        <authorList>
            <person name="Hogle S.L."/>
        </authorList>
    </citation>
    <scope>NUCLEOTIDE SEQUENCE</scope>
    <source>
        <strain evidence="1">SBW25</strain>
    </source>
</reference>
<evidence type="ECO:0000313" key="1">
    <source>
        <dbReference type="EMBL" id="WQD71359.1"/>
    </source>
</evidence>
<organism evidence="1 2">
    <name type="scientific">Pseudomonas fluorescens</name>
    <dbReference type="NCBI Taxonomy" id="294"/>
    <lineage>
        <taxon>Bacteria</taxon>
        <taxon>Pseudomonadati</taxon>
        <taxon>Pseudomonadota</taxon>
        <taxon>Gammaproteobacteria</taxon>
        <taxon>Pseudomonadales</taxon>
        <taxon>Pseudomonadaceae</taxon>
        <taxon>Pseudomonas</taxon>
    </lineage>
</organism>
<accession>A0ACD4XQ84</accession>
<gene>
    <name evidence="1" type="ORF">U0037_25465</name>
</gene>
<protein>
    <submittedName>
        <fullName evidence="1">DUF4435 domain-containing protein</fullName>
    </submittedName>
</protein>